<proteinExistence type="predicted"/>
<sequence length="29" mass="3289">MQRRDICESCFPKNQSPVMSSKNSAMKQG</sequence>
<organism evidence="2">
    <name type="scientific">Arundo donax</name>
    <name type="common">Giant reed</name>
    <name type="synonym">Donax arundinaceus</name>
    <dbReference type="NCBI Taxonomy" id="35708"/>
    <lineage>
        <taxon>Eukaryota</taxon>
        <taxon>Viridiplantae</taxon>
        <taxon>Streptophyta</taxon>
        <taxon>Embryophyta</taxon>
        <taxon>Tracheophyta</taxon>
        <taxon>Spermatophyta</taxon>
        <taxon>Magnoliopsida</taxon>
        <taxon>Liliopsida</taxon>
        <taxon>Poales</taxon>
        <taxon>Poaceae</taxon>
        <taxon>PACMAD clade</taxon>
        <taxon>Arundinoideae</taxon>
        <taxon>Arundineae</taxon>
        <taxon>Arundo</taxon>
    </lineage>
</organism>
<evidence type="ECO:0000313" key="2">
    <source>
        <dbReference type="EMBL" id="JAD15076.1"/>
    </source>
</evidence>
<dbReference type="AlphaFoldDB" id="A0A0A8XNQ0"/>
<accession>A0A0A8XNQ0</accession>
<dbReference type="EMBL" id="GBRH01282819">
    <property type="protein sequence ID" value="JAD15076.1"/>
    <property type="molecule type" value="Transcribed_RNA"/>
</dbReference>
<evidence type="ECO:0000256" key="1">
    <source>
        <dbReference type="SAM" id="MobiDB-lite"/>
    </source>
</evidence>
<reference evidence="2" key="1">
    <citation type="submission" date="2014-09" db="EMBL/GenBank/DDBJ databases">
        <authorList>
            <person name="Magalhaes I.L.F."/>
            <person name="Oliveira U."/>
            <person name="Santos F.R."/>
            <person name="Vidigal T.H.D.A."/>
            <person name="Brescovit A.D."/>
            <person name="Santos A.J."/>
        </authorList>
    </citation>
    <scope>NUCLEOTIDE SEQUENCE</scope>
    <source>
        <tissue evidence="2">Shoot tissue taken approximately 20 cm above the soil surface</tissue>
    </source>
</reference>
<name>A0A0A8XNQ0_ARUDO</name>
<reference evidence="2" key="2">
    <citation type="journal article" date="2015" name="Data Brief">
        <title>Shoot transcriptome of the giant reed, Arundo donax.</title>
        <authorList>
            <person name="Barrero R.A."/>
            <person name="Guerrero F.D."/>
            <person name="Moolhuijzen P."/>
            <person name="Goolsby J.A."/>
            <person name="Tidwell J."/>
            <person name="Bellgard S.E."/>
            <person name="Bellgard M.I."/>
        </authorList>
    </citation>
    <scope>NUCLEOTIDE SEQUENCE</scope>
    <source>
        <tissue evidence="2">Shoot tissue taken approximately 20 cm above the soil surface</tissue>
    </source>
</reference>
<feature type="region of interest" description="Disordered" evidence="1">
    <location>
        <begin position="1"/>
        <end position="29"/>
    </location>
</feature>
<protein>
    <submittedName>
        <fullName evidence="2">Uncharacterized protein</fullName>
    </submittedName>
</protein>
<feature type="compositionally biased region" description="Polar residues" evidence="1">
    <location>
        <begin position="12"/>
        <end position="29"/>
    </location>
</feature>